<evidence type="ECO:0000256" key="4">
    <source>
        <dbReference type="PIRSR" id="PIRSR607724-1"/>
    </source>
</evidence>
<comment type="caution">
    <text evidence="7">The sequence shown here is derived from an EMBL/GenBank/DDBJ whole genome shotgun (WGS) entry which is preliminary data.</text>
</comment>
<feature type="active site" evidence="4">
    <location>
        <position position="317"/>
    </location>
</feature>
<comment type="similarity">
    <text evidence="1">Belongs to the poly(ADP-ribose) glycohydrolase family.</text>
</comment>
<dbReference type="GO" id="GO:1990966">
    <property type="term" value="P:ATP generation from poly-ADP-D-ribose"/>
    <property type="evidence" value="ECO:0007669"/>
    <property type="project" value="TreeGrafter"/>
</dbReference>
<protein>
    <recommendedName>
        <fullName evidence="2">poly(ADP-ribose) glycohydrolase</fullName>
        <ecNumber evidence="2">3.2.1.143</ecNumber>
    </recommendedName>
</protein>
<feature type="active site" evidence="4">
    <location>
        <position position="318"/>
    </location>
</feature>
<dbReference type="EMBL" id="JAGXEW010000036">
    <property type="protein sequence ID" value="KAK1154442.1"/>
    <property type="molecule type" value="Genomic_DNA"/>
</dbReference>
<dbReference type="GO" id="GO:0005975">
    <property type="term" value="P:carbohydrate metabolic process"/>
    <property type="evidence" value="ECO:0007669"/>
    <property type="project" value="InterPro"/>
</dbReference>
<dbReference type="GO" id="GO:0004649">
    <property type="term" value="F:poly(ADP-ribose) glycohydrolase activity"/>
    <property type="evidence" value="ECO:0007669"/>
    <property type="project" value="UniProtKB-EC"/>
</dbReference>
<gene>
    <name evidence="7" type="primary">PARG</name>
    <name evidence="7" type="ORF">AOXY_G28797</name>
</gene>
<sequence length="523" mass="60256">MEVEVPRGGGVSPSRGALWQGEDLALMRRGLEHREDPGELQLGPRHTVLINLLDFKKDKKLRPQPGSNLWNSDHVKMPNSTRNTFNKQGMFGSDEKLRWDLIKKKLSKLSNVTKSETIEEVIKSYNVNYKNEWKFDALHKYFETEEPKCELFRVVKATAELALKLPDICPKAIPLLKQGMSHSLTLSQEQISCLLANAFFCTFPHRNSTQPRAEYSNYPDINFNRLFGESSKRKQQKLKTIFQYFKSVTEEPPQGLVTFERRRLAGRCDWKHCDSKISKLHITSKGTIEKEGKGMLQVDFACAMVGGGVLGSGLVQEEILFLTHTELIVSRLFTEKLGDWDALCITGPQCYSEYSGYSDTYSWEGPHTDTTERDRWMRRYTKIIAIDAIKFKNEQQQFEMRNVDRELNKAYCGFEPRVQAQCYLPVATGNWGCGAFNGDSKLKALIQMMAASKASRDIVYFTFGNKELVQEIWNMHNFLQKQHFTVGKLYSVLEKYCERKRSRSAGDLYDFIYHSYADLKSKH</sequence>
<evidence type="ECO:0000313" key="8">
    <source>
        <dbReference type="Proteomes" id="UP001230051"/>
    </source>
</evidence>
<evidence type="ECO:0000256" key="3">
    <source>
        <dbReference type="ARBA" id="ARBA00022801"/>
    </source>
</evidence>
<dbReference type="PANTHER" id="PTHR12837:SF9">
    <property type="entry name" value="POLY(ADP-RIBOSE) GLYCOHYDROLASE"/>
    <property type="match status" value="1"/>
</dbReference>
<dbReference type="InterPro" id="IPR007724">
    <property type="entry name" value="Poly_GlycHdrlase"/>
</dbReference>
<proteinExistence type="inferred from homology"/>
<dbReference type="GO" id="GO:0005634">
    <property type="term" value="C:nucleus"/>
    <property type="evidence" value="ECO:0007669"/>
    <property type="project" value="TreeGrafter"/>
</dbReference>
<dbReference type="Proteomes" id="UP001230051">
    <property type="component" value="Unassembled WGS sequence"/>
</dbReference>
<evidence type="ECO:0000313" key="7">
    <source>
        <dbReference type="EMBL" id="KAK1154442.1"/>
    </source>
</evidence>
<evidence type="ECO:0000256" key="1">
    <source>
        <dbReference type="ARBA" id="ARBA00009545"/>
    </source>
</evidence>
<dbReference type="PANTHER" id="PTHR12837">
    <property type="entry name" value="POLY ADP-RIBOSE GLYCOHYDROLASE"/>
    <property type="match status" value="1"/>
</dbReference>
<reference evidence="7" key="1">
    <citation type="submission" date="2022-02" db="EMBL/GenBank/DDBJ databases">
        <title>Atlantic sturgeon de novo genome assembly.</title>
        <authorList>
            <person name="Stock M."/>
            <person name="Klopp C."/>
            <person name="Guiguen Y."/>
            <person name="Cabau C."/>
            <person name="Parinello H."/>
            <person name="Santidrian Yebra-Pimentel E."/>
            <person name="Kuhl H."/>
            <person name="Dirks R.P."/>
            <person name="Guessner J."/>
            <person name="Wuertz S."/>
            <person name="Du K."/>
            <person name="Schartl M."/>
        </authorList>
    </citation>
    <scope>NUCLEOTIDE SEQUENCE</scope>
    <source>
        <strain evidence="7">STURGEONOMICS-FGT-2020</strain>
        <tissue evidence="7">Whole blood</tissue>
    </source>
</reference>
<organism evidence="7 8">
    <name type="scientific">Acipenser oxyrinchus oxyrinchus</name>
    <dbReference type="NCBI Taxonomy" id="40147"/>
    <lineage>
        <taxon>Eukaryota</taxon>
        <taxon>Metazoa</taxon>
        <taxon>Chordata</taxon>
        <taxon>Craniata</taxon>
        <taxon>Vertebrata</taxon>
        <taxon>Euteleostomi</taxon>
        <taxon>Actinopterygii</taxon>
        <taxon>Chondrostei</taxon>
        <taxon>Acipenseriformes</taxon>
        <taxon>Acipenseridae</taxon>
        <taxon>Acipenser</taxon>
    </lineage>
</organism>
<feature type="domain" description="PARG catalytic Macro" evidence="5">
    <location>
        <begin position="269"/>
        <end position="468"/>
    </location>
</feature>
<dbReference type="GO" id="GO:0006282">
    <property type="term" value="P:regulation of DNA repair"/>
    <property type="evidence" value="ECO:0007669"/>
    <property type="project" value="InterPro"/>
</dbReference>
<dbReference type="InterPro" id="IPR048362">
    <property type="entry name" value="PARG_helical"/>
</dbReference>
<dbReference type="Pfam" id="PF20811">
    <property type="entry name" value="PARG_cat_N"/>
    <property type="match status" value="1"/>
</dbReference>
<dbReference type="Pfam" id="PF05028">
    <property type="entry name" value="PARG_cat_C"/>
    <property type="match status" value="1"/>
</dbReference>
<evidence type="ECO:0000259" key="6">
    <source>
        <dbReference type="Pfam" id="PF20811"/>
    </source>
</evidence>
<feature type="domain" description="PARG helical" evidence="6">
    <location>
        <begin position="153"/>
        <end position="261"/>
    </location>
</feature>
<dbReference type="GO" id="GO:0005737">
    <property type="term" value="C:cytoplasm"/>
    <property type="evidence" value="ECO:0007669"/>
    <property type="project" value="TreeGrafter"/>
</dbReference>
<dbReference type="EC" id="3.2.1.143" evidence="2"/>
<dbReference type="InterPro" id="IPR046372">
    <property type="entry name" value="PARG_cat_C"/>
</dbReference>
<evidence type="ECO:0000259" key="5">
    <source>
        <dbReference type="Pfam" id="PF05028"/>
    </source>
</evidence>
<dbReference type="GO" id="GO:0009225">
    <property type="term" value="P:nucleotide-sugar metabolic process"/>
    <property type="evidence" value="ECO:0007669"/>
    <property type="project" value="TreeGrafter"/>
</dbReference>
<evidence type="ECO:0000256" key="2">
    <source>
        <dbReference type="ARBA" id="ARBA00012255"/>
    </source>
</evidence>
<name>A0AAD8FWI5_ACIOX</name>
<keyword evidence="8" id="KW-1185">Reference proteome</keyword>
<keyword evidence="3" id="KW-0378">Hydrolase</keyword>
<dbReference type="AlphaFoldDB" id="A0AAD8FWI5"/>
<feature type="active site" evidence="4">
    <location>
        <position position="299"/>
    </location>
</feature>
<accession>A0AAD8FWI5</accession>